<accession>L8WDX1</accession>
<dbReference type="PANTHER" id="PTHR44129">
    <property type="entry name" value="WD REPEAT-CONTAINING PROTEIN POP1"/>
    <property type="match status" value="1"/>
</dbReference>
<protein>
    <submittedName>
        <fullName evidence="4">WD40 domain-containing protein</fullName>
    </submittedName>
</protein>
<keyword evidence="5" id="KW-1185">Reference proteome</keyword>
<dbReference type="OMA" id="ATILCAC"/>
<feature type="repeat" description="WD" evidence="3">
    <location>
        <begin position="108"/>
        <end position="149"/>
    </location>
</feature>
<evidence type="ECO:0000256" key="2">
    <source>
        <dbReference type="ARBA" id="ARBA00022737"/>
    </source>
</evidence>
<evidence type="ECO:0000256" key="1">
    <source>
        <dbReference type="ARBA" id="ARBA00022574"/>
    </source>
</evidence>
<proteinExistence type="predicted"/>
<dbReference type="InterPro" id="IPR001680">
    <property type="entry name" value="WD40_rpt"/>
</dbReference>
<gene>
    <name evidence="4" type="ORF">AG1IA_09604</name>
</gene>
<dbReference type="SMART" id="SM00320">
    <property type="entry name" value="WD40"/>
    <property type="match status" value="3"/>
</dbReference>
<keyword evidence="1 3" id="KW-0853">WD repeat</keyword>
<name>L8WDX1_THACA</name>
<dbReference type="InterPro" id="IPR036322">
    <property type="entry name" value="WD40_repeat_dom_sf"/>
</dbReference>
<dbReference type="Gene3D" id="2.130.10.10">
    <property type="entry name" value="YVTN repeat-like/Quinoprotein amine dehydrogenase"/>
    <property type="match status" value="1"/>
</dbReference>
<dbReference type="PROSITE" id="PS50082">
    <property type="entry name" value="WD_REPEATS_2"/>
    <property type="match status" value="2"/>
</dbReference>
<dbReference type="PROSITE" id="PS50294">
    <property type="entry name" value="WD_REPEATS_REGION"/>
    <property type="match status" value="2"/>
</dbReference>
<dbReference type="AlphaFoldDB" id="L8WDX1"/>
<dbReference type="HOGENOM" id="CLU_1541142_0_0_1"/>
<keyword evidence="2" id="KW-0677">Repeat</keyword>
<dbReference type="InterPro" id="IPR020472">
    <property type="entry name" value="WD40_PAC1"/>
</dbReference>
<comment type="caution">
    <text evidence="4">The sequence shown here is derived from an EMBL/GenBank/DDBJ whole genome shotgun (WGS) entry which is preliminary data.</text>
</comment>
<reference evidence="4 5" key="1">
    <citation type="journal article" date="2013" name="Nat. Commun.">
        <title>The evolution and pathogenic mechanisms of the rice sheath blight pathogen.</title>
        <authorList>
            <person name="Zheng A."/>
            <person name="Lin R."/>
            <person name="Xu L."/>
            <person name="Qin P."/>
            <person name="Tang C."/>
            <person name="Ai P."/>
            <person name="Zhang D."/>
            <person name="Liu Y."/>
            <person name="Sun Z."/>
            <person name="Feng H."/>
            <person name="Wang Y."/>
            <person name="Chen Y."/>
            <person name="Liang X."/>
            <person name="Fu R."/>
            <person name="Li Q."/>
            <person name="Zhang J."/>
            <person name="Yu X."/>
            <person name="Xie Z."/>
            <person name="Ding L."/>
            <person name="Guan P."/>
            <person name="Tang J."/>
            <person name="Liang Y."/>
            <person name="Wang S."/>
            <person name="Deng Q."/>
            <person name="Li S."/>
            <person name="Zhu J."/>
            <person name="Wang L."/>
            <person name="Liu H."/>
            <person name="Li P."/>
        </authorList>
    </citation>
    <scope>NUCLEOTIDE SEQUENCE [LARGE SCALE GENOMIC DNA]</scope>
    <source>
        <strain evidence="5">AG-1 IA</strain>
    </source>
</reference>
<dbReference type="STRING" id="983506.L8WDX1"/>
<dbReference type="InterPro" id="IPR015943">
    <property type="entry name" value="WD40/YVTN_repeat-like_dom_sf"/>
</dbReference>
<evidence type="ECO:0000256" key="3">
    <source>
        <dbReference type="PROSITE-ProRule" id="PRU00221"/>
    </source>
</evidence>
<sequence length="174" mass="18533">MTIDEIALRIWDGVTGQDIHGPMMGHNFWVPCVRFSPDSTVVISGSIDSTVRVWDVSTGQQVTQLFQGDRSIVSVGISPDGHRVVCGSLDGTIFILDRHGGTTLVGPIDAHKGPIFSVEFSPDGKRLVSGSSDKSVVIWDAETGKQLVVCGESDGATILCACGTRRTASLYTVL</sequence>
<dbReference type="SUPFAM" id="SSF50978">
    <property type="entry name" value="WD40 repeat-like"/>
    <property type="match status" value="1"/>
</dbReference>
<dbReference type="EMBL" id="AFRT01003574">
    <property type="protein sequence ID" value="ELU36366.1"/>
    <property type="molecule type" value="Genomic_DNA"/>
</dbReference>
<dbReference type="PRINTS" id="PR00320">
    <property type="entry name" value="GPROTEINBRPT"/>
</dbReference>
<dbReference type="OrthoDB" id="674604at2759"/>
<organism evidence="4 5">
    <name type="scientific">Thanatephorus cucumeris (strain AG1-IA)</name>
    <name type="common">Rice sheath blight fungus</name>
    <name type="synonym">Rhizoctonia solani</name>
    <dbReference type="NCBI Taxonomy" id="983506"/>
    <lineage>
        <taxon>Eukaryota</taxon>
        <taxon>Fungi</taxon>
        <taxon>Dikarya</taxon>
        <taxon>Basidiomycota</taxon>
        <taxon>Agaricomycotina</taxon>
        <taxon>Agaricomycetes</taxon>
        <taxon>Cantharellales</taxon>
        <taxon>Ceratobasidiaceae</taxon>
        <taxon>Rhizoctonia</taxon>
        <taxon>Rhizoctonia solani AG-1</taxon>
    </lineage>
</organism>
<feature type="repeat" description="WD" evidence="3">
    <location>
        <begin position="23"/>
        <end position="64"/>
    </location>
</feature>
<evidence type="ECO:0000313" key="5">
    <source>
        <dbReference type="Proteomes" id="UP000011668"/>
    </source>
</evidence>
<dbReference type="InterPro" id="IPR019775">
    <property type="entry name" value="WD40_repeat_CS"/>
</dbReference>
<dbReference type="Proteomes" id="UP000011668">
    <property type="component" value="Unassembled WGS sequence"/>
</dbReference>
<dbReference type="PROSITE" id="PS00678">
    <property type="entry name" value="WD_REPEATS_1"/>
    <property type="match status" value="2"/>
</dbReference>
<evidence type="ECO:0000313" key="4">
    <source>
        <dbReference type="EMBL" id="ELU36366.1"/>
    </source>
</evidence>
<dbReference type="Pfam" id="PF00400">
    <property type="entry name" value="WD40"/>
    <property type="match status" value="3"/>
</dbReference>
<dbReference type="InterPro" id="IPR050349">
    <property type="entry name" value="WD_LIS1/nudF_dynein_reg"/>
</dbReference>